<evidence type="ECO:0000256" key="1">
    <source>
        <dbReference type="ARBA" id="ARBA00093462"/>
    </source>
</evidence>
<dbReference type="Gene3D" id="1.10.10.630">
    <property type="entry name" value="DnaD domain-like"/>
    <property type="match status" value="1"/>
</dbReference>
<feature type="region of interest" description="Disordered" evidence="2">
    <location>
        <begin position="145"/>
        <end position="165"/>
    </location>
</feature>
<organism evidence="4 5">
    <name type="scientific">Ornithinibacillus hominis</name>
    <dbReference type="NCBI Taxonomy" id="2763055"/>
    <lineage>
        <taxon>Bacteria</taxon>
        <taxon>Bacillati</taxon>
        <taxon>Bacillota</taxon>
        <taxon>Bacilli</taxon>
        <taxon>Bacillales</taxon>
        <taxon>Bacillaceae</taxon>
        <taxon>Ornithinibacillus</taxon>
    </lineage>
</organism>
<evidence type="ECO:0000313" key="5">
    <source>
        <dbReference type="Proteomes" id="UP000637359"/>
    </source>
</evidence>
<gene>
    <name evidence="4" type="ORF">H8S33_13685</name>
</gene>
<feature type="compositionally biased region" description="Basic and acidic residues" evidence="2">
    <location>
        <begin position="154"/>
        <end position="165"/>
    </location>
</feature>
<comment type="caution">
    <text evidence="4">The sequence shown here is derived from an EMBL/GenBank/DDBJ whole genome shotgun (WGS) entry which is preliminary data.</text>
</comment>
<reference evidence="4" key="1">
    <citation type="submission" date="2020-08" db="EMBL/GenBank/DDBJ databases">
        <title>Genome public.</title>
        <authorList>
            <person name="Liu C."/>
            <person name="Sun Q."/>
        </authorList>
    </citation>
    <scope>NUCLEOTIDE SEQUENCE</scope>
    <source>
        <strain evidence="4">BX22</strain>
    </source>
</reference>
<dbReference type="NCBIfam" id="TIGR01446">
    <property type="entry name" value="DnaD_dom"/>
    <property type="match status" value="1"/>
</dbReference>
<proteinExistence type="inferred from homology"/>
<keyword evidence="5" id="KW-1185">Reference proteome</keyword>
<protein>
    <submittedName>
        <fullName evidence="4">DnaD domain protein</fullName>
    </submittedName>
</protein>
<sequence>MARFRMVHTEFWDDPKVVEEMTPEDKYFFLYLLTNANTTQIGIYQITKKQMAFDTGYSLESINALLDRFINHHEIVVYNPKTREIALRNWGKYNFNRGGKPVIDCVKSELNQVKDKSLISLVAERIEKQEIKKIYDSFYDASTISGQEEENQEKEEQEKDVEKKSATTSNTIAFYQDNFGHISPHIAEEILSWVKKLGNEMVIEALSRSLNRNKPNWGYAKSILLSWVKKNITNINQAQAEEIMYPKQVHSEVVPDWFKELKGNANHFSKELESSREEVAALLAHYRKSAGSS</sequence>
<dbReference type="PANTHER" id="PTHR37293:SF5">
    <property type="entry name" value="DNA REPLICATION PROTEIN"/>
    <property type="match status" value="1"/>
</dbReference>
<accession>A0A923L7F7</accession>
<name>A0A923L7F7_9BACI</name>
<dbReference type="PANTHER" id="PTHR37293">
    <property type="entry name" value="PHAGE REPLICATION PROTEIN-RELATED"/>
    <property type="match status" value="1"/>
</dbReference>
<dbReference type="AlphaFoldDB" id="A0A923L7F7"/>
<dbReference type="InterPro" id="IPR034829">
    <property type="entry name" value="DnaD-like_sf"/>
</dbReference>
<dbReference type="Proteomes" id="UP000637359">
    <property type="component" value="Unassembled WGS sequence"/>
</dbReference>
<evidence type="ECO:0000313" key="4">
    <source>
        <dbReference type="EMBL" id="MBC5637858.1"/>
    </source>
</evidence>
<evidence type="ECO:0000259" key="3">
    <source>
        <dbReference type="Pfam" id="PF07261"/>
    </source>
</evidence>
<dbReference type="Pfam" id="PF07261">
    <property type="entry name" value="DnaB_2"/>
    <property type="match status" value="1"/>
</dbReference>
<evidence type="ECO:0000256" key="2">
    <source>
        <dbReference type="SAM" id="MobiDB-lite"/>
    </source>
</evidence>
<dbReference type="InterPro" id="IPR053162">
    <property type="entry name" value="DnaD"/>
</dbReference>
<dbReference type="EMBL" id="JACOOL010000010">
    <property type="protein sequence ID" value="MBC5637858.1"/>
    <property type="molecule type" value="Genomic_DNA"/>
</dbReference>
<dbReference type="SUPFAM" id="SSF158499">
    <property type="entry name" value="DnaD domain-like"/>
    <property type="match status" value="1"/>
</dbReference>
<comment type="similarity">
    <text evidence="1">Belongs to the DnaB/DnaD family.</text>
</comment>
<dbReference type="RefSeq" id="WP_186870566.1">
    <property type="nucleotide sequence ID" value="NZ_JACOOL010000010.1"/>
</dbReference>
<dbReference type="InterPro" id="IPR006343">
    <property type="entry name" value="DnaB/C_C"/>
</dbReference>
<feature type="domain" description="DnaB/C C-terminal" evidence="3">
    <location>
        <begin position="173"/>
        <end position="241"/>
    </location>
</feature>